<gene>
    <name evidence="1" type="ORF">LCGC14_2150280</name>
</gene>
<proteinExistence type="predicted"/>
<sequence length="61" mass="7060">MPRYKVRVGYVFLGKFCPDMKVTETHVAGKVLTLTKEQVTSQLHKVEELPRDKKNADQKEN</sequence>
<comment type="caution">
    <text evidence="1">The sequence shown here is derived from an EMBL/GenBank/DDBJ whole genome shotgun (WGS) entry which is preliminary data.</text>
</comment>
<dbReference type="AlphaFoldDB" id="A0A0F9G8R5"/>
<accession>A0A0F9G8R5</accession>
<name>A0A0F9G8R5_9ZZZZ</name>
<evidence type="ECO:0000313" key="1">
    <source>
        <dbReference type="EMBL" id="KKL65910.1"/>
    </source>
</evidence>
<dbReference type="EMBL" id="LAZR01027380">
    <property type="protein sequence ID" value="KKL65910.1"/>
    <property type="molecule type" value="Genomic_DNA"/>
</dbReference>
<organism evidence="1">
    <name type="scientific">marine sediment metagenome</name>
    <dbReference type="NCBI Taxonomy" id="412755"/>
    <lineage>
        <taxon>unclassified sequences</taxon>
        <taxon>metagenomes</taxon>
        <taxon>ecological metagenomes</taxon>
    </lineage>
</organism>
<reference evidence="1" key="1">
    <citation type="journal article" date="2015" name="Nature">
        <title>Complex archaea that bridge the gap between prokaryotes and eukaryotes.</title>
        <authorList>
            <person name="Spang A."/>
            <person name="Saw J.H."/>
            <person name="Jorgensen S.L."/>
            <person name="Zaremba-Niedzwiedzka K."/>
            <person name="Martijn J."/>
            <person name="Lind A.E."/>
            <person name="van Eijk R."/>
            <person name="Schleper C."/>
            <person name="Guy L."/>
            <person name="Ettema T.J."/>
        </authorList>
    </citation>
    <scope>NUCLEOTIDE SEQUENCE</scope>
</reference>
<protein>
    <submittedName>
        <fullName evidence="1">Uncharacterized protein</fullName>
    </submittedName>
</protein>